<keyword evidence="11" id="KW-0406">Ion transport</keyword>
<keyword evidence="4" id="KW-1003">Cell membrane</keyword>
<keyword evidence="3" id="KW-0813">Transport</keyword>
<keyword evidence="16" id="KW-0966">Cell projection</keyword>
<evidence type="ECO:0000256" key="11">
    <source>
        <dbReference type="ARBA" id="ARBA00023065"/>
    </source>
</evidence>
<dbReference type="NCBIfam" id="TIGR03818">
    <property type="entry name" value="MotA1"/>
    <property type="match status" value="1"/>
</dbReference>
<dbReference type="EMBL" id="JABFRW010000041">
    <property type="protein sequence ID" value="NOT33309.1"/>
    <property type="molecule type" value="Genomic_DNA"/>
</dbReference>
<reference evidence="16 17" key="1">
    <citation type="submission" date="2020-04" db="EMBL/GenBank/DDBJ databases">
        <title>Metagenomic profiling of ammonia- and methane-oxidizing microorganisms in a Dutch drinking water treatment plant.</title>
        <authorList>
            <person name="Poghosyan L."/>
            <person name="Leucker S."/>
        </authorList>
    </citation>
    <scope>NUCLEOTIDE SEQUENCE [LARGE SCALE GENOMIC DNA]</scope>
    <source>
        <strain evidence="16">S-RSF-IL-03</strain>
    </source>
</reference>
<dbReference type="InterPro" id="IPR002898">
    <property type="entry name" value="MotA_ExbB_proton_chnl"/>
</dbReference>
<sequence length="286" mass="30595">MFTIIGLVIVIGSVLGGFTIAGGSIPVLFQVSEIIVICGTALGTVFISTPLEVLMRMVNRVINLFSPSPFNKGLYLDALKLLFELFQTARRDGLVAIESHIENPDKSPVFKKYPAILKQHHAMEFLSDSLRLVLMGSVPPYDLESLMDGEIEVHHEAETRPVSALQKVGDALPGIGIVAAVLGIVVTMGSIAGPVEEIGHHVAAALTGTFLGVLLAYGFLGPLSSGMEAVNQAETRFYNVLKAGVVAFAKGFSPIVAVEFARRAIFADQRPSFTEMEQSVKGKAKS</sequence>
<protein>
    <submittedName>
        <fullName evidence="16">Flagellar motor stator protein MotA</fullName>
    </submittedName>
</protein>
<evidence type="ECO:0000256" key="13">
    <source>
        <dbReference type="SAM" id="Phobius"/>
    </source>
</evidence>
<evidence type="ECO:0000256" key="2">
    <source>
        <dbReference type="ARBA" id="ARBA00008038"/>
    </source>
</evidence>
<keyword evidence="7 13" id="KW-0812">Transmembrane</keyword>
<accession>A0A849SVW8</accession>
<dbReference type="GO" id="GO:1902600">
    <property type="term" value="P:proton transmembrane transport"/>
    <property type="evidence" value="ECO:0007669"/>
    <property type="project" value="UniProtKB-KW"/>
</dbReference>
<evidence type="ECO:0000313" key="16">
    <source>
        <dbReference type="EMBL" id="NOT33309.1"/>
    </source>
</evidence>
<comment type="subcellular location">
    <subcellularLocation>
        <location evidence="1">Cell inner membrane</location>
        <topology evidence="1">Multi-pass membrane protein</topology>
    </subcellularLocation>
</comment>
<organism evidence="16 17">
    <name type="scientific">Eiseniibacteriota bacterium</name>
    <dbReference type="NCBI Taxonomy" id="2212470"/>
    <lineage>
        <taxon>Bacteria</taxon>
        <taxon>Candidatus Eiseniibacteriota</taxon>
    </lineage>
</organism>
<keyword evidence="9" id="KW-0375">Hydrogen ion transport</keyword>
<evidence type="ECO:0000259" key="15">
    <source>
        <dbReference type="Pfam" id="PF20560"/>
    </source>
</evidence>
<feature type="transmembrane region" description="Helical" evidence="13">
    <location>
        <begin position="7"/>
        <end position="28"/>
    </location>
</feature>
<evidence type="ECO:0000313" key="17">
    <source>
        <dbReference type="Proteomes" id="UP000580839"/>
    </source>
</evidence>
<comment type="caution">
    <text evidence="16">The sequence shown here is derived from an EMBL/GenBank/DDBJ whole genome shotgun (WGS) entry which is preliminary data.</text>
</comment>
<dbReference type="Pfam" id="PF01618">
    <property type="entry name" value="MotA_ExbB"/>
    <property type="match status" value="1"/>
</dbReference>
<dbReference type="InterPro" id="IPR046786">
    <property type="entry name" value="MotA_N"/>
</dbReference>
<dbReference type="Pfam" id="PF20560">
    <property type="entry name" value="MotA_N"/>
    <property type="match status" value="1"/>
</dbReference>
<feature type="transmembrane region" description="Helical" evidence="13">
    <location>
        <begin position="198"/>
        <end position="220"/>
    </location>
</feature>
<keyword evidence="8" id="KW-0283">Flagellar rotation</keyword>
<evidence type="ECO:0000256" key="9">
    <source>
        <dbReference type="ARBA" id="ARBA00022781"/>
    </source>
</evidence>
<keyword evidence="5" id="KW-0145">Chemotaxis</keyword>
<dbReference type="Proteomes" id="UP000580839">
    <property type="component" value="Unassembled WGS sequence"/>
</dbReference>
<dbReference type="GO" id="GO:0005886">
    <property type="term" value="C:plasma membrane"/>
    <property type="evidence" value="ECO:0007669"/>
    <property type="project" value="UniProtKB-SubCell"/>
</dbReference>
<evidence type="ECO:0000256" key="4">
    <source>
        <dbReference type="ARBA" id="ARBA00022475"/>
    </source>
</evidence>
<evidence type="ECO:0000256" key="10">
    <source>
        <dbReference type="ARBA" id="ARBA00022989"/>
    </source>
</evidence>
<keyword evidence="12 13" id="KW-0472">Membrane</keyword>
<dbReference type="InterPro" id="IPR022522">
    <property type="entry name" value="Flagellar_motor_stator_MotA"/>
</dbReference>
<dbReference type="GO" id="GO:0006935">
    <property type="term" value="P:chemotaxis"/>
    <property type="evidence" value="ECO:0007669"/>
    <property type="project" value="UniProtKB-KW"/>
</dbReference>
<feature type="domain" description="MotA/TolQ/ExbB proton channel" evidence="14">
    <location>
        <begin position="124"/>
        <end position="224"/>
    </location>
</feature>
<dbReference type="InterPro" id="IPR000540">
    <property type="entry name" value="Flag_MotA_CS"/>
</dbReference>
<feature type="transmembrane region" description="Helical" evidence="13">
    <location>
        <begin position="171"/>
        <end position="192"/>
    </location>
</feature>
<dbReference type="PANTHER" id="PTHR30433:SF4">
    <property type="entry name" value="MOTILITY PROTEIN A"/>
    <property type="match status" value="1"/>
</dbReference>
<dbReference type="GO" id="GO:0071978">
    <property type="term" value="P:bacterial-type flagellum-dependent swarming motility"/>
    <property type="evidence" value="ECO:0007669"/>
    <property type="project" value="InterPro"/>
</dbReference>
<evidence type="ECO:0000256" key="8">
    <source>
        <dbReference type="ARBA" id="ARBA00022779"/>
    </source>
</evidence>
<evidence type="ECO:0000256" key="5">
    <source>
        <dbReference type="ARBA" id="ARBA00022500"/>
    </source>
</evidence>
<dbReference type="InterPro" id="IPR047055">
    <property type="entry name" value="MotA-like"/>
</dbReference>
<keyword evidence="6" id="KW-0997">Cell inner membrane</keyword>
<proteinExistence type="inferred from homology"/>
<feature type="domain" description="Motility protein A N-terminal" evidence="15">
    <location>
        <begin position="4"/>
        <end position="93"/>
    </location>
</feature>
<evidence type="ECO:0000256" key="3">
    <source>
        <dbReference type="ARBA" id="ARBA00022448"/>
    </source>
</evidence>
<gene>
    <name evidence="16" type="primary">motA</name>
    <name evidence="16" type="ORF">HOP12_03970</name>
</gene>
<feature type="transmembrane region" description="Helical" evidence="13">
    <location>
        <begin position="34"/>
        <end position="54"/>
    </location>
</feature>
<name>A0A849SVW8_UNCEI</name>
<dbReference type="PANTHER" id="PTHR30433">
    <property type="entry name" value="CHEMOTAXIS PROTEIN MOTA"/>
    <property type="match status" value="1"/>
</dbReference>
<keyword evidence="16" id="KW-0969">Cilium</keyword>
<evidence type="ECO:0000256" key="12">
    <source>
        <dbReference type="ARBA" id="ARBA00023136"/>
    </source>
</evidence>
<comment type="similarity">
    <text evidence="2">Belongs to the MotA family.</text>
</comment>
<keyword evidence="10 13" id="KW-1133">Transmembrane helix</keyword>
<evidence type="ECO:0000259" key="14">
    <source>
        <dbReference type="Pfam" id="PF01618"/>
    </source>
</evidence>
<evidence type="ECO:0000256" key="6">
    <source>
        <dbReference type="ARBA" id="ARBA00022519"/>
    </source>
</evidence>
<dbReference type="PROSITE" id="PS01307">
    <property type="entry name" value="MOTA"/>
    <property type="match status" value="1"/>
</dbReference>
<evidence type="ECO:0000256" key="1">
    <source>
        <dbReference type="ARBA" id="ARBA00004429"/>
    </source>
</evidence>
<evidence type="ECO:0000256" key="7">
    <source>
        <dbReference type="ARBA" id="ARBA00022692"/>
    </source>
</evidence>
<dbReference type="AlphaFoldDB" id="A0A849SVW8"/>
<keyword evidence="16" id="KW-0282">Flagellum</keyword>